<dbReference type="SMART" id="SM00382">
    <property type="entry name" value="AAA"/>
    <property type="match status" value="1"/>
</dbReference>
<dbReference type="GO" id="GO:0005524">
    <property type="term" value="F:ATP binding"/>
    <property type="evidence" value="ECO:0007669"/>
    <property type="project" value="UniProtKB-KW"/>
</dbReference>
<proteinExistence type="predicted"/>
<protein>
    <submittedName>
        <fullName evidence="5">ABC transporter ATP-binding protein</fullName>
    </submittedName>
</protein>
<keyword evidence="3 5" id="KW-0067">ATP-binding</keyword>
<dbReference type="PROSITE" id="PS00211">
    <property type="entry name" value="ABC_TRANSPORTER_1"/>
    <property type="match status" value="1"/>
</dbReference>
<feature type="domain" description="ABC transporter" evidence="4">
    <location>
        <begin position="2"/>
        <end position="232"/>
    </location>
</feature>
<dbReference type="OrthoDB" id="9791546at2"/>
<evidence type="ECO:0000259" key="4">
    <source>
        <dbReference type="PROSITE" id="PS50893"/>
    </source>
</evidence>
<evidence type="ECO:0000256" key="3">
    <source>
        <dbReference type="ARBA" id="ARBA00022840"/>
    </source>
</evidence>
<name>A0A6B8RGE4_9BACL</name>
<dbReference type="InterPro" id="IPR017871">
    <property type="entry name" value="ABC_transporter-like_CS"/>
</dbReference>
<dbReference type="InterPro" id="IPR015854">
    <property type="entry name" value="ABC_transpr_LolD-like"/>
</dbReference>
<dbReference type="PROSITE" id="PS50893">
    <property type="entry name" value="ABC_TRANSPORTER_2"/>
    <property type="match status" value="1"/>
</dbReference>
<dbReference type="RefSeq" id="WP_155699661.1">
    <property type="nucleotide sequence ID" value="NZ_CP034235.1"/>
</dbReference>
<dbReference type="InterPro" id="IPR017911">
    <property type="entry name" value="MacB-like_ATP-bd"/>
</dbReference>
<evidence type="ECO:0000313" key="5">
    <source>
        <dbReference type="EMBL" id="QGQ94655.1"/>
    </source>
</evidence>
<dbReference type="AlphaFoldDB" id="A0A6B8RGE4"/>
<dbReference type="InterPro" id="IPR027417">
    <property type="entry name" value="P-loop_NTPase"/>
</dbReference>
<reference evidence="6" key="1">
    <citation type="submission" date="2018-11" db="EMBL/GenBank/DDBJ databases">
        <title>Complete genome sequence of Paenibacillus sp. ML311-T8.</title>
        <authorList>
            <person name="Nam Y.-D."/>
            <person name="Kang J."/>
            <person name="Chung W.-H."/>
            <person name="Park Y.S."/>
        </authorList>
    </citation>
    <scope>NUCLEOTIDE SEQUENCE [LARGE SCALE GENOMIC DNA]</scope>
    <source>
        <strain evidence="6">ML311-T8</strain>
    </source>
</reference>
<dbReference type="InterPro" id="IPR003593">
    <property type="entry name" value="AAA+_ATPase"/>
</dbReference>
<dbReference type="EMBL" id="CP034235">
    <property type="protein sequence ID" value="QGQ94655.1"/>
    <property type="molecule type" value="Genomic_DNA"/>
</dbReference>
<evidence type="ECO:0000256" key="2">
    <source>
        <dbReference type="ARBA" id="ARBA00022741"/>
    </source>
</evidence>
<organism evidence="5 6">
    <name type="scientific">Paenibacillus psychroresistens</name>
    <dbReference type="NCBI Taxonomy" id="1778678"/>
    <lineage>
        <taxon>Bacteria</taxon>
        <taxon>Bacillati</taxon>
        <taxon>Bacillota</taxon>
        <taxon>Bacilli</taxon>
        <taxon>Bacillales</taxon>
        <taxon>Paenibacillaceae</taxon>
        <taxon>Paenibacillus</taxon>
    </lineage>
</organism>
<dbReference type="Pfam" id="PF00005">
    <property type="entry name" value="ABC_tran"/>
    <property type="match status" value="1"/>
</dbReference>
<keyword evidence="6" id="KW-1185">Reference proteome</keyword>
<gene>
    <name evidence="5" type="ORF">EHS13_07015</name>
</gene>
<dbReference type="PANTHER" id="PTHR24220">
    <property type="entry name" value="IMPORT ATP-BINDING PROTEIN"/>
    <property type="match status" value="1"/>
</dbReference>
<keyword evidence="1" id="KW-0813">Transport</keyword>
<dbReference type="InterPro" id="IPR003439">
    <property type="entry name" value="ABC_transporter-like_ATP-bd"/>
</dbReference>
<dbReference type="GO" id="GO:0016887">
    <property type="term" value="F:ATP hydrolysis activity"/>
    <property type="evidence" value="ECO:0007669"/>
    <property type="project" value="InterPro"/>
</dbReference>
<dbReference type="KEGG" id="ppsc:EHS13_07015"/>
<dbReference type="GO" id="GO:0005886">
    <property type="term" value="C:plasma membrane"/>
    <property type="evidence" value="ECO:0007669"/>
    <property type="project" value="TreeGrafter"/>
</dbReference>
<dbReference type="Gene3D" id="3.40.50.300">
    <property type="entry name" value="P-loop containing nucleotide triphosphate hydrolases"/>
    <property type="match status" value="1"/>
</dbReference>
<dbReference type="CDD" id="cd03255">
    <property type="entry name" value="ABC_MJ0796_LolCDE_FtsE"/>
    <property type="match status" value="1"/>
</dbReference>
<evidence type="ECO:0000313" key="6">
    <source>
        <dbReference type="Proteomes" id="UP000426246"/>
    </source>
</evidence>
<dbReference type="SUPFAM" id="SSF52540">
    <property type="entry name" value="P-loop containing nucleoside triphosphate hydrolases"/>
    <property type="match status" value="1"/>
</dbReference>
<dbReference type="Proteomes" id="UP000426246">
    <property type="component" value="Chromosome"/>
</dbReference>
<keyword evidence="2" id="KW-0547">Nucleotide-binding</keyword>
<dbReference type="GO" id="GO:0022857">
    <property type="term" value="F:transmembrane transporter activity"/>
    <property type="evidence" value="ECO:0007669"/>
    <property type="project" value="TreeGrafter"/>
</dbReference>
<sequence length="232" mass="25822">MLLIKQLVKTYSSEHQPITILTLPLLEVSEQQKVAIVGPSGCGKSTLLNIIAGIVRPSSGEVNVLGTDILQLRETRMDAFRSRHIGYVFQNFNLLSGFTALENVMFAMQFAKVIPQKERKARGLELLDRVGLIHRLNNKVNRLSQGEQQRVAIARALANKPPLVLADEPTASLDSDNSALVFNLLVEMCSQFNSALIVSTHDIDMANQMDYIFHLRKRSESDDVEAMSDVFA</sequence>
<accession>A0A6B8RGE4</accession>
<evidence type="ECO:0000256" key="1">
    <source>
        <dbReference type="ARBA" id="ARBA00022448"/>
    </source>
</evidence>